<dbReference type="Proteomes" id="UP000191931">
    <property type="component" value="Unassembled WGS sequence"/>
</dbReference>
<dbReference type="Pfam" id="PF04264">
    <property type="entry name" value="YceI"/>
    <property type="match status" value="1"/>
</dbReference>
<sequence length="184" mass="20729">MSSVSTCCLTPCSGNLFVYTYKEGVLSHAAHDLLLKATDFKIDLNIPDGDFTSASLNMELKSDSIDVLYAMKEGKPQPNLLKKKDKSEIKAFMEKDVLHVSKYRTITFESIMIQQKETYYMVKGKLSLHGTVRIITFKVKSDDGKRFKGTVILAQTNFGIKPFNALMGALKVRNRVKIGFDFEI</sequence>
<feature type="domain" description="Lipid/polyisoprenoid-binding YceI-like" evidence="1">
    <location>
        <begin position="18"/>
        <end position="184"/>
    </location>
</feature>
<evidence type="ECO:0000313" key="2">
    <source>
        <dbReference type="EMBL" id="SLM31486.1"/>
    </source>
</evidence>
<dbReference type="InterPro" id="IPR036761">
    <property type="entry name" value="TTHA0802/YceI-like_sf"/>
</dbReference>
<name>A0A1W1HGB7_9BACT</name>
<dbReference type="SMART" id="SM00867">
    <property type="entry name" value="YceI"/>
    <property type="match status" value="1"/>
</dbReference>
<gene>
    <name evidence="2" type="ORF">MTBBW1_340038</name>
</gene>
<dbReference type="RefSeq" id="WP_080800255.1">
    <property type="nucleotide sequence ID" value="NZ_LT828541.1"/>
</dbReference>
<dbReference type="InterPro" id="IPR007372">
    <property type="entry name" value="Lipid/polyisoprenoid-bd_YceI"/>
</dbReference>
<dbReference type="Gene3D" id="2.40.128.110">
    <property type="entry name" value="Lipid/polyisoprenoid-binding, YceI-like"/>
    <property type="match status" value="1"/>
</dbReference>
<protein>
    <recommendedName>
        <fullName evidence="1">Lipid/polyisoprenoid-binding YceI-like domain-containing protein</fullName>
    </recommendedName>
</protein>
<dbReference type="STRING" id="1246637.MTBBW1_340038"/>
<evidence type="ECO:0000313" key="3">
    <source>
        <dbReference type="Proteomes" id="UP000191931"/>
    </source>
</evidence>
<evidence type="ECO:0000259" key="1">
    <source>
        <dbReference type="SMART" id="SM00867"/>
    </source>
</evidence>
<reference evidence="2 3" key="1">
    <citation type="submission" date="2017-03" db="EMBL/GenBank/DDBJ databases">
        <authorList>
            <person name="Afonso C.L."/>
            <person name="Miller P.J."/>
            <person name="Scott M.A."/>
            <person name="Spackman E."/>
            <person name="Goraichik I."/>
            <person name="Dimitrov K.M."/>
            <person name="Suarez D.L."/>
            <person name="Swayne D.E."/>
        </authorList>
    </citation>
    <scope>NUCLEOTIDE SEQUENCE [LARGE SCALE GENOMIC DNA]</scope>
    <source>
        <strain evidence="2">PRJEB14757</strain>
    </source>
</reference>
<dbReference type="SUPFAM" id="SSF101874">
    <property type="entry name" value="YceI-like"/>
    <property type="match status" value="1"/>
</dbReference>
<dbReference type="AlphaFoldDB" id="A0A1W1HGB7"/>
<organism evidence="2 3">
    <name type="scientific">Desulfamplus magnetovallimortis</name>
    <dbReference type="NCBI Taxonomy" id="1246637"/>
    <lineage>
        <taxon>Bacteria</taxon>
        <taxon>Pseudomonadati</taxon>
        <taxon>Thermodesulfobacteriota</taxon>
        <taxon>Desulfobacteria</taxon>
        <taxon>Desulfobacterales</taxon>
        <taxon>Desulfobacteraceae</taxon>
        <taxon>Desulfamplus</taxon>
    </lineage>
</organism>
<dbReference type="EMBL" id="FWEV01000268">
    <property type="protein sequence ID" value="SLM31486.1"/>
    <property type="molecule type" value="Genomic_DNA"/>
</dbReference>
<keyword evidence="3" id="KW-1185">Reference proteome</keyword>
<proteinExistence type="predicted"/>
<accession>A0A1W1HGB7</accession>
<dbReference type="OrthoDB" id="9811006at2"/>